<dbReference type="OrthoDB" id="7950418at2"/>
<protein>
    <recommendedName>
        <fullName evidence="9">Metalloprotease</fullName>
    </recommendedName>
</protein>
<evidence type="ECO:0000313" key="8">
    <source>
        <dbReference type="Proteomes" id="UP000241118"/>
    </source>
</evidence>
<keyword evidence="3 6" id="KW-1133">Transmembrane helix</keyword>
<name>A0A2P8I7I8_SACCR</name>
<sequence>MHTPEEPKNNPIVLIGVFSLIVLCVLGLGGITQLETSRRINGRAVAAPGVQVPQTTETEAPRPRAVHRLADHPLLTAPVRLPAVTCALPGFGVSDAELSAYYKAGVACLDQAWRPALEQVNLPFDPPALDTSPDLVEGPCGSAPAESEAVAYYCGRNRTIYMPTRRLRDNGGGERAGSHLATLAHEYGHHVQALSGMLRAADSKIVSAGEETPAGLEMSRRIELQANCFAGMFLVAASESIGTGLAQEAADDFQYAVEEPPEKNAHGSPENQSEWASLGFTTGETSSCNTYAASAEAVG</sequence>
<dbReference type="AlphaFoldDB" id="A0A2P8I7I8"/>
<dbReference type="RefSeq" id="WP_106617469.1">
    <property type="nucleotide sequence ID" value="NZ_PYAX01000007.1"/>
</dbReference>
<accession>A0A2P8I7I8</accession>
<evidence type="ECO:0008006" key="9">
    <source>
        <dbReference type="Google" id="ProtNLM"/>
    </source>
</evidence>
<feature type="transmembrane region" description="Helical" evidence="6">
    <location>
        <begin position="12"/>
        <end position="31"/>
    </location>
</feature>
<reference evidence="7 8" key="1">
    <citation type="submission" date="2018-03" db="EMBL/GenBank/DDBJ databases">
        <title>Genomic Encyclopedia of Type Strains, Phase III (KMG-III): the genomes of soil and plant-associated and newly described type strains.</title>
        <authorList>
            <person name="Whitman W."/>
        </authorList>
    </citation>
    <scope>NUCLEOTIDE SEQUENCE [LARGE SCALE GENOMIC DNA]</scope>
    <source>
        <strain evidence="7 8">CGMCC 4.7097</strain>
    </source>
</reference>
<gene>
    <name evidence="7" type="ORF">B0I31_107491</name>
</gene>
<evidence type="ECO:0000256" key="1">
    <source>
        <dbReference type="ARBA" id="ARBA00004167"/>
    </source>
</evidence>
<dbReference type="GO" id="GO:0016020">
    <property type="term" value="C:membrane"/>
    <property type="evidence" value="ECO:0007669"/>
    <property type="project" value="UniProtKB-SubCell"/>
</dbReference>
<proteinExistence type="predicted"/>
<dbReference type="PANTHER" id="PTHR30168:SF0">
    <property type="entry name" value="INNER MEMBRANE PROTEIN"/>
    <property type="match status" value="1"/>
</dbReference>
<dbReference type="PANTHER" id="PTHR30168">
    <property type="entry name" value="PUTATIVE MEMBRANE PROTEIN YPFJ"/>
    <property type="match status" value="1"/>
</dbReference>
<dbReference type="InterPro" id="IPR007343">
    <property type="entry name" value="Uncharacterised_pept_Zn_put"/>
</dbReference>
<comment type="subcellular location">
    <subcellularLocation>
        <location evidence="1">Membrane</location>
        <topology evidence="1">Single-pass membrane protein</topology>
    </subcellularLocation>
</comment>
<dbReference type="Proteomes" id="UP000241118">
    <property type="component" value="Unassembled WGS sequence"/>
</dbReference>
<evidence type="ECO:0000313" key="7">
    <source>
        <dbReference type="EMBL" id="PSL54432.1"/>
    </source>
</evidence>
<evidence type="ECO:0000256" key="5">
    <source>
        <dbReference type="SAM" id="MobiDB-lite"/>
    </source>
</evidence>
<evidence type="ECO:0000256" key="6">
    <source>
        <dbReference type="SAM" id="Phobius"/>
    </source>
</evidence>
<feature type="compositionally biased region" description="Polar residues" evidence="5">
    <location>
        <begin position="269"/>
        <end position="286"/>
    </location>
</feature>
<comment type="caution">
    <text evidence="7">The sequence shown here is derived from an EMBL/GenBank/DDBJ whole genome shotgun (WGS) entry which is preliminary data.</text>
</comment>
<evidence type="ECO:0000256" key="3">
    <source>
        <dbReference type="ARBA" id="ARBA00022989"/>
    </source>
</evidence>
<evidence type="ECO:0000256" key="4">
    <source>
        <dbReference type="ARBA" id="ARBA00023136"/>
    </source>
</evidence>
<dbReference type="EMBL" id="PYAX01000007">
    <property type="protein sequence ID" value="PSL54432.1"/>
    <property type="molecule type" value="Genomic_DNA"/>
</dbReference>
<dbReference type="Pfam" id="PF04228">
    <property type="entry name" value="Zn_peptidase"/>
    <property type="match status" value="1"/>
</dbReference>
<feature type="region of interest" description="Disordered" evidence="5">
    <location>
        <begin position="260"/>
        <end position="286"/>
    </location>
</feature>
<keyword evidence="2 6" id="KW-0812">Transmembrane</keyword>
<keyword evidence="4 6" id="KW-0472">Membrane</keyword>
<organism evidence="7 8">
    <name type="scientific">Saccharothrix carnea</name>
    <dbReference type="NCBI Taxonomy" id="1280637"/>
    <lineage>
        <taxon>Bacteria</taxon>
        <taxon>Bacillati</taxon>
        <taxon>Actinomycetota</taxon>
        <taxon>Actinomycetes</taxon>
        <taxon>Pseudonocardiales</taxon>
        <taxon>Pseudonocardiaceae</taxon>
        <taxon>Saccharothrix</taxon>
    </lineage>
</organism>
<evidence type="ECO:0000256" key="2">
    <source>
        <dbReference type="ARBA" id="ARBA00022692"/>
    </source>
</evidence>
<keyword evidence="8" id="KW-1185">Reference proteome</keyword>